<evidence type="ECO:0000256" key="12">
    <source>
        <dbReference type="PIRSR" id="PIRSR001594-1"/>
    </source>
</evidence>
<feature type="domain" description="ATP-grasp" evidence="18">
    <location>
        <begin position="129"/>
        <end position="326"/>
    </location>
</feature>
<dbReference type="OrthoDB" id="9763189at2"/>
<keyword evidence="4" id="KW-0312">Gluconeogenesis</keyword>
<dbReference type="SMART" id="SM00878">
    <property type="entry name" value="Biotin_carb_C"/>
    <property type="match status" value="1"/>
</dbReference>
<dbReference type="InterPro" id="IPR005482">
    <property type="entry name" value="Biotin_COase_C"/>
</dbReference>
<dbReference type="Pfam" id="PF00682">
    <property type="entry name" value="HMGL-like"/>
    <property type="match status" value="1"/>
</dbReference>
<dbReference type="Gene3D" id="3.30.470.20">
    <property type="entry name" value="ATP-grasp fold, B domain"/>
    <property type="match status" value="1"/>
</dbReference>
<feature type="binding site" evidence="13">
    <location>
        <position position="884"/>
    </location>
    <ligand>
        <name>substrate</name>
    </ligand>
</feature>
<dbReference type="FunFam" id="2.40.50.100:FF:000003">
    <property type="entry name" value="Acetyl-CoA carboxylase biotin carboxyl carrier protein"/>
    <property type="match status" value="1"/>
</dbReference>
<dbReference type="GO" id="GO:0046872">
    <property type="term" value="F:metal ion binding"/>
    <property type="evidence" value="ECO:0007669"/>
    <property type="project" value="UniProtKB-KW"/>
</dbReference>
<evidence type="ECO:0000256" key="1">
    <source>
        <dbReference type="ARBA" id="ARBA00001953"/>
    </source>
</evidence>
<dbReference type="PANTHER" id="PTHR43778">
    <property type="entry name" value="PYRUVATE CARBOXYLASE"/>
    <property type="match status" value="1"/>
</dbReference>
<comment type="cofactor">
    <cofactor evidence="1 11">
        <name>biotin</name>
        <dbReference type="ChEBI" id="CHEBI:57586"/>
    </cofactor>
</comment>
<feature type="binding site" evidence="14">
    <location>
        <position position="550"/>
    </location>
    <ligand>
        <name>Mn(2+)</name>
        <dbReference type="ChEBI" id="CHEBI:29035"/>
    </ligand>
</feature>
<dbReference type="RefSeq" id="WP_132314649.1">
    <property type="nucleotide sequence ID" value="NZ_FWZT01000001.1"/>
</dbReference>
<evidence type="ECO:0000256" key="9">
    <source>
        <dbReference type="ARBA" id="ARBA00023267"/>
    </source>
</evidence>
<feature type="modified residue" description="N6-carboxylysine" evidence="15">
    <location>
        <position position="719"/>
    </location>
</feature>
<evidence type="ECO:0000256" key="6">
    <source>
        <dbReference type="ARBA" id="ARBA00022723"/>
    </source>
</evidence>
<keyword evidence="8 11" id="KW-0067">ATP-binding</keyword>
<sequence length="1155" mass="128497">MELKSRVVANKRLLVANRGEIATRIFRAATELNMQTIAIYSHEDRFSVHRFKADEAYKVGQKGAPLEAYLNWQEIVELAVDKKIDAIHPGYGFLSENDEFAKACEDNDILFCGPNSTILKAFGDKLTAKKVALDAGLPVIPGTQNPVETLEEAKIKAQEIGYPITLKALSGGGGKGIRIVKDEPELIEAFNRARSEAMSSFGKADVYLEKNIQNPKHIEVQIAGDCHGQVIHLFERDCSIQRRHQKVVELAPAIGISTETRSQVLKYAVDVAKSVDYVGIGTVEFLVDQDGKPYFLEVNPRIQVEHTVTEMITGVDLVQMSILMAAGRKMNHPAIGIDGQESIKARGVAIQCRITTENPQNDFAPDTGVILAYRPAQGFGIRLDEGLGTSGGLVTPYYDSLLVKVTAHSFDLYGAARKMSRALKEFRIRGVKHNIPLLINILEHPNFLESSIDTSFLSSHPELFQFKQPRDRATRLLKFIANTTVNNPHNLSSKNRIAVGESYSLPKTSEFEKDSAVTAKKILEQAGPSGLQSWVKEQKSLLLTDTTMRDAHQSLFATRLRNYDILQASDYYRTHADQFFSLEVWGGATFDTCMRFLKEDPWERLAILREKIPNIMLQMLFRGSNAVGYTNYPEWVVRDFVRLTCEAGLDVFRIFDCLNNATQMVTAIEEVKKHGKVAEACVCYTGNILDPSKTKYTLDYFVKVAKELETMGADILCIKDMAGLLRPKAAEVLIKELKNSIDLPIHLHTHASSGSSEAMLLAAAGAGCDIVDGAVSSMSGLTSQPSLNATISSLEGQDNCPTVPLKVLDELSRYWGSVREKYHAFDPGLKATSTDVYEHEIPGGQYSNLVDQARRVGVSPNEFYQLTLRYKEVNQLLGDIVKVTPSSKVVGDMALLLQKHGLTGETFLKEKPKLDYPDSAISFFKGHMGVPYGGFNEEVRAMVLGDNPPPPCAPPVANDDSLEKARQELESKFKRSMSDRDVLSYRLYPKVWQDFMQHKEQYGRVEKVPTDLFFYGLEPNREVEIELEMGKTLYVSLSGMTEPNEQGIRRLFFQLNGFPRALEIEDESANQGSTKREKADSFNTGHVPSPMPGKILEVNIVPGDTVKKGQALIVMEAMKMEYIITAKVDGKAERILVNKGDQVEEADLLVEIIDA</sequence>
<evidence type="ECO:0000256" key="16">
    <source>
        <dbReference type="SAM" id="MobiDB-lite"/>
    </source>
</evidence>
<dbReference type="InterPro" id="IPR011054">
    <property type="entry name" value="Rudment_hybrid_motif"/>
</dbReference>
<evidence type="ECO:0000313" key="21">
    <source>
        <dbReference type="EMBL" id="SME89085.1"/>
    </source>
</evidence>
<evidence type="ECO:0000256" key="3">
    <source>
        <dbReference type="ARBA" id="ARBA00013057"/>
    </source>
</evidence>
<evidence type="ECO:0000256" key="2">
    <source>
        <dbReference type="ARBA" id="ARBA00004742"/>
    </source>
</evidence>
<dbReference type="PANTHER" id="PTHR43778:SF2">
    <property type="entry name" value="PYRUVATE CARBOXYLASE, MITOCHONDRIAL"/>
    <property type="match status" value="1"/>
</dbReference>
<dbReference type="GO" id="GO:0004736">
    <property type="term" value="F:pyruvate carboxylase activity"/>
    <property type="evidence" value="ECO:0007669"/>
    <property type="project" value="UniProtKB-EC"/>
</dbReference>
<dbReference type="FunFam" id="3.40.50.20:FF:000010">
    <property type="entry name" value="Propionyl-CoA carboxylase subunit alpha"/>
    <property type="match status" value="1"/>
</dbReference>
<dbReference type="PROSITE" id="PS00867">
    <property type="entry name" value="CPSASE_2"/>
    <property type="match status" value="1"/>
</dbReference>
<evidence type="ECO:0000259" key="17">
    <source>
        <dbReference type="PROSITE" id="PS50968"/>
    </source>
</evidence>
<keyword evidence="10" id="KW-0511">Multifunctional enzyme</keyword>
<feature type="domain" description="Lipoyl-binding" evidence="17">
    <location>
        <begin position="1078"/>
        <end position="1153"/>
    </location>
</feature>
<feature type="binding site" evidence="14">
    <location>
        <position position="748"/>
    </location>
    <ligand>
        <name>Mn(2+)</name>
        <dbReference type="ChEBI" id="CHEBI:29035"/>
    </ligand>
</feature>
<proteinExistence type="predicted"/>
<feature type="domain" description="Pyruvate carboxyltransferase" evidence="20">
    <location>
        <begin position="541"/>
        <end position="809"/>
    </location>
</feature>
<dbReference type="Pfam" id="PF02786">
    <property type="entry name" value="CPSase_L_D2"/>
    <property type="match status" value="1"/>
</dbReference>
<dbReference type="AlphaFoldDB" id="A0A1Y6B9T0"/>
<dbReference type="InterPro" id="IPR000891">
    <property type="entry name" value="PYR_CT"/>
</dbReference>
<dbReference type="InterPro" id="IPR005481">
    <property type="entry name" value="BC-like_N"/>
</dbReference>
<feature type="binding site" evidence="13">
    <location>
        <position position="622"/>
    </location>
    <ligand>
        <name>substrate</name>
    </ligand>
</feature>
<comment type="pathway">
    <text evidence="2">Carbohydrate biosynthesis; gluconeogenesis.</text>
</comment>
<evidence type="ECO:0000256" key="15">
    <source>
        <dbReference type="PIRSR" id="PIRSR001594-4"/>
    </source>
</evidence>
<name>A0A1Y6B9T0_9BACT</name>
<gene>
    <name evidence="21" type="ORF">SAMN06296036_101223</name>
</gene>
<dbReference type="PROSITE" id="PS00188">
    <property type="entry name" value="BIOTIN"/>
    <property type="match status" value="1"/>
</dbReference>
<evidence type="ECO:0000256" key="13">
    <source>
        <dbReference type="PIRSR" id="PIRSR001594-2"/>
    </source>
</evidence>
<dbReference type="UniPathway" id="UPA00138"/>
<keyword evidence="9 11" id="KW-0092">Biotin</keyword>
<evidence type="ECO:0000256" key="5">
    <source>
        <dbReference type="ARBA" id="ARBA00022598"/>
    </source>
</evidence>
<organism evidence="21 22">
    <name type="scientific">Pseudobacteriovorax antillogorgiicola</name>
    <dbReference type="NCBI Taxonomy" id="1513793"/>
    <lineage>
        <taxon>Bacteria</taxon>
        <taxon>Pseudomonadati</taxon>
        <taxon>Bdellovibrionota</taxon>
        <taxon>Oligoflexia</taxon>
        <taxon>Oligoflexales</taxon>
        <taxon>Pseudobacteriovoracaceae</taxon>
        <taxon>Pseudobacteriovorax</taxon>
    </lineage>
</organism>
<dbReference type="Gene3D" id="3.10.600.10">
    <property type="entry name" value="pyruvate carboxylase f1077a mutant domain"/>
    <property type="match status" value="1"/>
</dbReference>
<dbReference type="SUPFAM" id="SSF89000">
    <property type="entry name" value="post-HMGL domain-like"/>
    <property type="match status" value="1"/>
</dbReference>
<evidence type="ECO:0000313" key="22">
    <source>
        <dbReference type="Proteomes" id="UP000192907"/>
    </source>
</evidence>
<dbReference type="InterPro" id="IPR016185">
    <property type="entry name" value="PreATP-grasp_dom_sf"/>
</dbReference>
<feature type="domain" description="Biotin carboxylation" evidence="19">
    <location>
        <begin position="9"/>
        <end position="462"/>
    </location>
</feature>
<comment type="catalytic activity">
    <reaction evidence="11">
        <text>hydrogencarbonate + pyruvate + ATP = oxaloacetate + ADP + phosphate + H(+)</text>
        <dbReference type="Rhea" id="RHEA:20844"/>
        <dbReference type="ChEBI" id="CHEBI:15361"/>
        <dbReference type="ChEBI" id="CHEBI:15378"/>
        <dbReference type="ChEBI" id="CHEBI:16452"/>
        <dbReference type="ChEBI" id="CHEBI:17544"/>
        <dbReference type="ChEBI" id="CHEBI:30616"/>
        <dbReference type="ChEBI" id="CHEBI:43474"/>
        <dbReference type="ChEBI" id="CHEBI:456216"/>
        <dbReference type="EC" id="6.4.1.1"/>
    </reaction>
</comment>
<dbReference type="CDD" id="cd06850">
    <property type="entry name" value="biotinyl_domain"/>
    <property type="match status" value="1"/>
</dbReference>
<feature type="binding site" evidence="14">
    <location>
        <position position="750"/>
    </location>
    <ligand>
        <name>Mn(2+)</name>
        <dbReference type="ChEBI" id="CHEBI:29035"/>
    </ligand>
</feature>
<dbReference type="InterPro" id="IPR011764">
    <property type="entry name" value="Biotin_carboxylation_dom"/>
</dbReference>
<dbReference type="InterPro" id="IPR001882">
    <property type="entry name" value="Biotin_BS"/>
</dbReference>
<dbReference type="EMBL" id="FWZT01000001">
    <property type="protein sequence ID" value="SME89085.1"/>
    <property type="molecule type" value="Genomic_DNA"/>
</dbReference>
<keyword evidence="22" id="KW-1185">Reference proteome</keyword>
<evidence type="ECO:0000256" key="7">
    <source>
        <dbReference type="ARBA" id="ARBA00022741"/>
    </source>
</evidence>
<dbReference type="EC" id="6.4.1.1" evidence="3 11"/>
<comment type="function">
    <text evidence="11">Catalyzes a 2-step reaction, involving the ATP-dependent carboxylation of the covalently attached biotin in the first step and the transfer of the carboxyl group to pyruvate in the second.</text>
</comment>
<evidence type="ECO:0000256" key="4">
    <source>
        <dbReference type="ARBA" id="ARBA00022432"/>
    </source>
</evidence>
<dbReference type="NCBIfam" id="NF009554">
    <property type="entry name" value="PRK12999.1"/>
    <property type="match status" value="1"/>
</dbReference>
<dbReference type="SUPFAM" id="SSF51569">
    <property type="entry name" value="Aldolase"/>
    <property type="match status" value="1"/>
</dbReference>
<dbReference type="Gene3D" id="2.40.50.100">
    <property type="match status" value="1"/>
</dbReference>
<dbReference type="Pfam" id="PF02436">
    <property type="entry name" value="PYC_OADA"/>
    <property type="match status" value="1"/>
</dbReference>
<dbReference type="GO" id="GO:0006094">
    <property type="term" value="P:gluconeogenesis"/>
    <property type="evidence" value="ECO:0007669"/>
    <property type="project" value="UniProtKB-UniPathway"/>
</dbReference>
<dbReference type="SUPFAM" id="SSF56059">
    <property type="entry name" value="Glutathione synthetase ATP-binding domain-like"/>
    <property type="match status" value="1"/>
</dbReference>
<dbReference type="SUPFAM" id="SSF51246">
    <property type="entry name" value="Rudiment single hybrid motif"/>
    <property type="match status" value="1"/>
</dbReference>
<evidence type="ECO:0000256" key="10">
    <source>
        <dbReference type="ARBA" id="ARBA00023268"/>
    </source>
</evidence>
<evidence type="ECO:0000256" key="8">
    <source>
        <dbReference type="ARBA" id="ARBA00022840"/>
    </source>
</evidence>
<feature type="binding site" description="via carbamate group" evidence="14">
    <location>
        <position position="719"/>
    </location>
    <ligand>
        <name>Mn(2+)</name>
        <dbReference type="ChEBI" id="CHEBI:29035"/>
    </ligand>
</feature>
<protein>
    <recommendedName>
        <fullName evidence="3 11">Pyruvate carboxylase</fullName>
        <ecNumber evidence="3 11">6.4.1.1</ecNumber>
    </recommendedName>
</protein>
<accession>A0A1Y6B9T0</accession>
<reference evidence="22" key="1">
    <citation type="submission" date="2017-04" db="EMBL/GenBank/DDBJ databases">
        <authorList>
            <person name="Varghese N."/>
            <person name="Submissions S."/>
        </authorList>
    </citation>
    <scope>NUCLEOTIDE SEQUENCE [LARGE SCALE GENOMIC DNA]</scope>
    <source>
        <strain evidence="22">RKEM611</strain>
    </source>
</reference>
<dbReference type="Proteomes" id="UP000192907">
    <property type="component" value="Unassembled WGS sequence"/>
</dbReference>
<keyword evidence="6 14" id="KW-0479">Metal-binding</keyword>
<dbReference type="GO" id="GO:0005737">
    <property type="term" value="C:cytoplasm"/>
    <property type="evidence" value="ECO:0007669"/>
    <property type="project" value="TreeGrafter"/>
</dbReference>
<feature type="modified residue" description="N6-biotinyllysine" evidence="15">
    <location>
        <position position="1119"/>
    </location>
</feature>
<feature type="binding site" evidence="13">
    <location>
        <position position="244"/>
    </location>
    <ligand>
        <name>ATP</name>
        <dbReference type="ChEBI" id="CHEBI:30616"/>
    </ligand>
</feature>
<evidence type="ECO:0000256" key="11">
    <source>
        <dbReference type="PIRNR" id="PIRNR001594"/>
    </source>
</evidence>
<dbReference type="CDD" id="cd07937">
    <property type="entry name" value="DRE_TIM_PC_TC_5S"/>
    <property type="match status" value="1"/>
</dbReference>
<dbReference type="InterPro" id="IPR013785">
    <property type="entry name" value="Aldolase_TIM"/>
</dbReference>
<feature type="binding site" evidence="13">
    <location>
        <position position="209"/>
    </location>
    <ligand>
        <name>ATP</name>
        <dbReference type="ChEBI" id="CHEBI:30616"/>
    </ligand>
</feature>
<dbReference type="InterPro" id="IPR005479">
    <property type="entry name" value="CPAse_ATP-bd"/>
</dbReference>
<dbReference type="Pfam" id="PF00289">
    <property type="entry name" value="Biotin_carb_N"/>
    <property type="match status" value="1"/>
</dbReference>
<keyword evidence="7 11" id="KW-0547">Nucleotide-binding</keyword>
<dbReference type="PROSITE" id="PS50991">
    <property type="entry name" value="PYR_CT"/>
    <property type="match status" value="1"/>
</dbReference>
<dbReference type="Pfam" id="PF02785">
    <property type="entry name" value="Biotin_carb_C"/>
    <property type="match status" value="1"/>
</dbReference>
<keyword evidence="21" id="KW-0670">Pyruvate</keyword>
<dbReference type="InterPro" id="IPR003379">
    <property type="entry name" value="Carboxylase_cons_dom"/>
</dbReference>
<keyword evidence="5 11" id="KW-0436">Ligase</keyword>
<dbReference type="PIRSF" id="PIRSF001594">
    <property type="entry name" value="Pyruv_carbox"/>
    <property type="match status" value="1"/>
</dbReference>
<dbReference type="InterPro" id="IPR011761">
    <property type="entry name" value="ATP-grasp"/>
</dbReference>
<evidence type="ECO:0000259" key="18">
    <source>
        <dbReference type="PROSITE" id="PS50975"/>
    </source>
</evidence>
<dbReference type="NCBIfam" id="TIGR01235">
    <property type="entry name" value="pyruv_carbox"/>
    <property type="match status" value="1"/>
</dbReference>
<dbReference type="GO" id="GO:0005524">
    <property type="term" value="F:ATP binding"/>
    <property type="evidence" value="ECO:0007669"/>
    <property type="project" value="UniProtKB-UniRule"/>
</dbReference>
<dbReference type="SUPFAM" id="SSF52440">
    <property type="entry name" value="PreATP-grasp domain"/>
    <property type="match status" value="1"/>
</dbReference>
<feature type="active site" evidence="12">
    <location>
        <position position="301"/>
    </location>
</feature>
<feature type="region of interest" description="Disordered" evidence="16">
    <location>
        <begin position="1067"/>
        <end position="1086"/>
    </location>
</feature>
<dbReference type="NCBIfam" id="NF006761">
    <property type="entry name" value="PRK09282.1"/>
    <property type="match status" value="1"/>
</dbReference>
<dbReference type="PROSITE" id="PS50979">
    <property type="entry name" value="BC"/>
    <property type="match status" value="1"/>
</dbReference>
<evidence type="ECO:0000259" key="20">
    <source>
        <dbReference type="PROSITE" id="PS50991"/>
    </source>
</evidence>
<dbReference type="InterPro" id="IPR000089">
    <property type="entry name" value="Biotin_lipoyl"/>
</dbReference>
<dbReference type="InterPro" id="IPR005930">
    <property type="entry name" value="Pyruv_COase"/>
</dbReference>
<dbReference type="PROSITE" id="PS50975">
    <property type="entry name" value="ATP_GRASP"/>
    <property type="match status" value="1"/>
</dbReference>
<dbReference type="Pfam" id="PF00364">
    <property type="entry name" value="Biotin_lipoyl"/>
    <property type="match status" value="1"/>
</dbReference>
<dbReference type="Gene3D" id="3.20.20.70">
    <property type="entry name" value="Aldolase class I"/>
    <property type="match status" value="1"/>
</dbReference>
<dbReference type="FunFam" id="3.30.1490.20:FF:000003">
    <property type="entry name" value="acetyl-CoA carboxylase isoform X1"/>
    <property type="match status" value="1"/>
</dbReference>
<dbReference type="SUPFAM" id="SSF51230">
    <property type="entry name" value="Single hybrid motif"/>
    <property type="match status" value="1"/>
</dbReference>
<dbReference type="InterPro" id="IPR011053">
    <property type="entry name" value="Single_hybrid_motif"/>
</dbReference>
<dbReference type="STRING" id="1513793.SAMN06296036_101223"/>
<dbReference type="PROSITE" id="PS50968">
    <property type="entry name" value="BIOTINYL_LIPOYL"/>
    <property type="match status" value="1"/>
</dbReference>
<dbReference type="InterPro" id="IPR055268">
    <property type="entry name" value="PCB-like"/>
</dbReference>
<evidence type="ECO:0000259" key="19">
    <source>
        <dbReference type="PROSITE" id="PS50979"/>
    </source>
</evidence>
<evidence type="ECO:0000256" key="14">
    <source>
        <dbReference type="PIRSR" id="PIRSR001594-3"/>
    </source>
</evidence>
<feature type="binding site" evidence="13">
    <location>
        <position position="125"/>
    </location>
    <ligand>
        <name>ATP</name>
        <dbReference type="ChEBI" id="CHEBI:30616"/>
    </ligand>
</feature>
<dbReference type="FunFam" id="3.20.20.70:FF:000033">
    <property type="entry name" value="Pyruvate carboxylase"/>
    <property type="match status" value="1"/>
</dbReference>